<comment type="caution">
    <text evidence="1">The sequence shown here is derived from an EMBL/GenBank/DDBJ whole genome shotgun (WGS) entry which is preliminary data.</text>
</comment>
<dbReference type="Pfam" id="PF13344">
    <property type="entry name" value="Hydrolase_6"/>
    <property type="match status" value="1"/>
</dbReference>
<name>A0A8H6F1C7_CANAX</name>
<dbReference type="InterPro" id="IPR023214">
    <property type="entry name" value="HAD_sf"/>
</dbReference>
<dbReference type="InterPro" id="IPR006357">
    <property type="entry name" value="HAD-SF_hydro_IIA"/>
</dbReference>
<accession>A0A8H6F1C7</accession>
<sequence>MLIRRLPIIPTRAIPRISYSQFHTTVVNLNKGLPKPILQAKPALEILNSHKIPYILMTNGGGVSERRKAEEVSEITQLNPPISPLQIVQSHTPLKALALHHAFNRVLVLGGDGDNARHVAKQYGFQDIIMPIDIVYNNPSVSPHHRYTQEEFDKFAQPIDVTKPIEAIFVLNDPRDLNSDMQIVQDLLNSENGLIELYKITNGLKKHQHLNSLILGKPFKIQYDFAHHVLIDWQNKLINEDFNSEQILPILGDNPASDIKGANDHGWESVLLKTGVYRDEDAIDTEAAKPTAGIFNNVEDAVITILESHGIKV</sequence>
<organism evidence="1 2">
    <name type="scientific">Candida albicans</name>
    <name type="common">Yeast</name>
    <dbReference type="NCBI Taxonomy" id="5476"/>
    <lineage>
        <taxon>Eukaryota</taxon>
        <taxon>Fungi</taxon>
        <taxon>Dikarya</taxon>
        <taxon>Ascomycota</taxon>
        <taxon>Saccharomycotina</taxon>
        <taxon>Pichiomycetes</taxon>
        <taxon>Debaryomycetaceae</taxon>
        <taxon>Candida/Lodderomyces clade</taxon>
        <taxon>Candida</taxon>
    </lineage>
</organism>
<gene>
    <name evidence="1" type="ORF">FOB64_006229</name>
</gene>
<evidence type="ECO:0000313" key="2">
    <source>
        <dbReference type="Proteomes" id="UP000536275"/>
    </source>
</evidence>
<dbReference type="Gene3D" id="3.40.50.1000">
    <property type="entry name" value="HAD superfamily/HAD-like"/>
    <property type="match status" value="2"/>
</dbReference>
<dbReference type="InterPro" id="IPR036412">
    <property type="entry name" value="HAD-like_sf"/>
</dbReference>
<dbReference type="Pfam" id="PF13242">
    <property type="entry name" value="Hydrolase_like"/>
    <property type="match status" value="1"/>
</dbReference>
<dbReference type="SUPFAM" id="SSF56784">
    <property type="entry name" value="HAD-like"/>
    <property type="match status" value="1"/>
</dbReference>
<dbReference type="EMBL" id="JABWAD010000061">
    <property type="protein sequence ID" value="KAF6063229.1"/>
    <property type="molecule type" value="Genomic_DNA"/>
</dbReference>
<reference evidence="1 2" key="1">
    <citation type="submission" date="2020-03" db="EMBL/GenBank/DDBJ databases">
        <title>FDA dAtabase for Regulatory Grade micrObial Sequences (FDA-ARGOS): Supporting development and validation of Infectious Disease Dx tests.</title>
        <authorList>
            <person name="Campos J."/>
            <person name="Goldberg B."/>
            <person name="Tallon L."/>
            <person name="Sadzewicz L."/>
            <person name="Vavikolanu K."/>
            <person name="Mehta A."/>
            <person name="Aluvathingal J."/>
            <person name="Nadendla S."/>
            <person name="Nandy P."/>
            <person name="Geyer C."/>
            <person name="Yan Y."/>
            <person name="Sichtig H."/>
        </authorList>
    </citation>
    <scope>NUCLEOTIDE SEQUENCE [LARGE SCALE GENOMIC DNA]</scope>
    <source>
        <strain evidence="1 2">FDAARGOS_656</strain>
    </source>
</reference>
<proteinExistence type="predicted"/>
<dbReference type="Proteomes" id="UP000536275">
    <property type="component" value="Unassembled WGS sequence"/>
</dbReference>
<protein>
    <submittedName>
        <fullName evidence="1">HAD-hyrolase-like family protein</fullName>
    </submittedName>
</protein>
<evidence type="ECO:0000313" key="1">
    <source>
        <dbReference type="EMBL" id="KAF6063229.1"/>
    </source>
</evidence>
<dbReference type="AlphaFoldDB" id="A0A8H6F1C7"/>